<protein>
    <submittedName>
        <fullName evidence="2">Coiled-coil domain-containing protein 84-like</fullName>
    </submittedName>
</protein>
<dbReference type="InterPro" id="IPR028015">
    <property type="entry name" value="CCDC84-like"/>
</dbReference>
<sequence length="223" mass="25436">MQNKINEAKAAIEKPQVESLHWNGDMHFWCYFCKAEYERHVRVDSGVTIINAGLLKHLTEEDHDKEINAFFWENKLNKEMKEKYRISAETYSRFEEQFQTAVDQYQSAKCKQHIQEVQKIEWQERRSHHTVSQVSPAMAVAQFKQQHHRSGYIQHKRQNMPLGGAIGSDLKRIRTASAKGDGLTRVSIKSFLESEGNVHSGGLPPWLQDSSLTVGTAAAAAAV</sequence>
<dbReference type="GeneID" id="106818252"/>
<reference evidence="2" key="1">
    <citation type="submission" date="2025-08" db="UniProtKB">
        <authorList>
            <consortium name="RefSeq"/>
        </authorList>
    </citation>
    <scope>IDENTIFICATION</scope>
</reference>
<evidence type="ECO:0000313" key="1">
    <source>
        <dbReference type="Proteomes" id="UP000695022"/>
    </source>
</evidence>
<name>A0ABM1F1Y8_PRICU</name>
<organism evidence="1 2">
    <name type="scientific">Priapulus caudatus</name>
    <name type="common">Priapulid worm</name>
    <dbReference type="NCBI Taxonomy" id="37621"/>
    <lineage>
        <taxon>Eukaryota</taxon>
        <taxon>Metazoa</taxon>
        <taxon>Ecdysozoa</taxon>
        <taxon>Scalidophora</taxon>
        <taxon>Priapulida</taxon>
        <taxon>Priapulimorpha</taxon>
        <taxon>Priapulimorphida</taxon>
        <taxon>Priapulidae</taxon>
        <taxon>Priapulus</taxon>
    </lineage>
</organism>
<dbReference type="PANTHER" id="PTHR31198">
    <property type="entry name" value="COILED-COIL DOMAIN-CONTAINING PROTEIN 84"/>
    <property type="match status" value="1"/>
</dbReference>
<accession>A0ABM1F1Y8</accession>
<evidence type="ECO:0000313" key="2">
    <source>
        <dbReference type="RefSeq" id="XP_014678459.1"/>
    </source>
</evidence>
<dbReference type="RefSeq" id="XP_014678459.1">
    <property type="nucleotide sequence ID" value="XM_014822973.1"/>
</dbReference>
<proteinExistence type="predicted"/>
<dbReference type="Pfam" id="PF14968">
    <property type="entry name" value="CCDC84"/>
    <property type="match status" value="1"/>
</dbReference>
<dbReference type="Proteomes" id="UP000695022">
    <property type="component" value="Unplaced"/>
</dbReference>
<gene>
    <name evidence="2" type="primary">LOC106818252</name>
</gene>
<dbReference type="PANTHER" id="PTHR31198:SF1">
    <property type="entry name" value="CENTROSOMAL AT-AC SPLICING FACTOR"/>
    <property type="match status" value="1"/>
</dbReference>
<keyword evidence="1" id="KW-1185">Reference proteome</keyword>